<dbReference type="Pfam" id="PF24494">
    <property type="entry name" value="DUF7587"/>
    <property type="match status" value="1"/>
</dbReference>
<dbReference type="InterPro" id="IPR056009">
    <property type="entry name" value="DUF7587"/>
</dbReference>
<sequence length="241" mass="26759">MNISRPPPTPVNEFIGFRVECQSVKIGTATRHRLNNNGGIYPDILPTEYNFWGKADNHMSWRHVNSSFVSFFRTWGRAMHWRKDLIEDRGGMGVRIIAVWLKGLTRVYDAHKIARSLGYPSAGPGVRPRLENHEDELLVEGGIDSGYRVLAIFNGDTLDEEDVSLSPLANSPERLYGATIPRGSLPGTTATESLRDEMYSLMGTSDDLKLYLLVLKMRGATLKCPPGSAISCGRVGFVYGV</sequence>
<evidence type="ECO:0000313" key="2">
    <source>
        <dbReference type="EMBL" id="RFN50178.1"/>
    </source>
</evidence>
<organism evidence="2 3">
    <name type="scientific">Fusarium flagelliforme</name>
    <dbReference type="NCBI Taxonomy" id="2675880"/>
    <lineage>
        <taxon>Eukaryota</taxon>
        <taxon>Fungi</taxon>
        <taxon>Dikarya</taxon>
        <taxon>Ascomycota</taxon>
        <taxon>Pezizomycotina</taxon>
        <taxon>Sordariomycetes</taxon>
        <taxon>Hypocreomycetidae</taxon>
        <taxon>Hypocreales</taxon>
        <taxon>Nectriaceae</taxon>
        <taxon>Fusarium</taxon>
        <taxon>Fusarium incarnatum-equiseti species complex</taxon>
    </lineage>
</organism>
<comment type="caution">
    <text evidence="2">The sequence shown here is derived from an EMBL/GenBank/DDBJ whole genome shotgun (WGS) entry which is preliminary data.</text>
</comment>
<dbReference type="Proteomes" id="UP000265631">
    <property type="component" value="Unassembled WGS sequence"/>
</dbReference>
<evidence type="ECO:0000259" key="1">
    <source>
        <dbReference type="Pfam" id="PF24494"/>
    </source>
</evidence>
<name>A0A395MQE2_9HYPO</name>
<reference evidence="2 3" key="1">
    <citation type="journal article" date="2018" name="PLoS Pathog.">
        <title>Evolution of structural diversity of trichothecenes, a family of toxins produced by plant pathogenic and entomopathogenic fungi.</title>
        <authorList>
            <person name="Proctor R.H."/>
            <person name="McCormick S.P."/>
            <person name="Kim H.S."/>
            <person name="Cardoza R.E."/>
            <person name="Stanley A.M."/>
            <person name="Lindo L."/>
            <person name="Kelly A."/>
            <person name="Brown D.W."/>
            <person name="Lee T."/>
            <person name="Vaughan M.M."/>
            <person name="Alexander N.J."/>
            <person name="Busman M."/>
            <person name="Gutierrez S."/>
        </authorList>
    </citation>
    <scope>NUCLEOTIDE SEQUENCE [LARGE SCALE GENOMIC DNA]</scope>
    <source>
        <strain evidence="2 3">NRRL 13405</strain>
    </source>
</reference>
<protein>
    <recommendedName>
        <fullName evidence="1">DUF7587 domain-containing protein</fullName>
    </recommendedName>
</protein>
<feature type="domain" description="DUF7587" evidence="1">
    <location>
        <begin position="35"/>
        <end position="144"/>
    </location>
</feature>
<keyword evidence="3" id="KW-1185">Reference proteome</keyword>
<dbReference type="AlphaFoldDB" id="A0A395MQE2"/>
<gene>
    <name evidence="2" type="ORF">FIE12Z_5582</name>
</gene>
<accession>A0A395MQE2</accession>
<proteinExistence type="predicted"/>
<dbReference type="EMBL" id="PXXK01000148">
    <property type="protein sequence ID" value="RFN50178.1"/>
    <property type="molecule type" value="Genomic_DNA"/>
</dbReference>
<evidence type="ECO:0000313" key="3">
    <source>
        <dbReference type="Proteomes" id="UP000265631"/>
    </source>
</evidence>